<keyword evidence="6" id="KW-0158">Chromosome</keyword>
<comment type="subcellular location">
    <subcellularLocation>
        <location evidence="3">Chromosome</location>
        <location evidence="3">Centromere</location>
        <location evidence="3">Kinetochore</location>
    </subcellularLocation>
    <subcellularLocation>
        <location evidence="2">Cytoplasm</location>
        <location evidence="2">Cytoskeleton</location>
        <location evidence="2">Spindle</location>
    </subcellularLocation>
    <subcellularLocation>
        <location evidence="1">Nucleus</location>
    </subcellularLocation>
</comment>
<keyword evidence="19" id="KW-1185">Reference proteome</keyword>
<keyword evidence="15" id="KW-0137">Centromere</keyword>
<keyword evidence="12" id="KW-0206">Cytoskeleton</keyword>
<evidence type="ECO:0000256" key="6">
    <source>
        <dbReference type="ARBA" id="ARBA00022454"/>
    </source>
</evidence>
<evidence type="ECO:0000256" key="4">
    <source>
        <dbReference type="ARBA" id="ARBA00010146"/>
    </source>
</evidence>
<evidence type="ECO:0000256" key="3">
    <source>
        <dbReference type="ARBA" id="ARBA00004629"/>
    </source>
</evidence>
<evidence type="ECO:0000256" key="11">
    <source>
        <dbReference type="ARBA" id="ARBA00022838"/>
    </source>
</evidence>
<sequence>MQPPTIIHKQQQSRRCNNNRSTTHTMSTSQQQQQAAEPDSYFERERQKLIQEISSGFEDLLTHTNVLNRTLEEVYGVGKDFNTVAELWGQFQKMAQTKQEPTSETGVPGTGGRNFGASVAR</sequence>
<keyword evidence="13" id="KW-0539">Nucleus</keyword>
<feature type="compositionally biased region" description="Polar residues" evidence="17">
    <location>
        <begin position="8"/>
        <end position="20"/>
    </location>
</feature>
<feature type="compositionally biased region" description="Low complexity" evidence="17">
    <location>
        <begin position="21"/>
        <end position="34"/>
    </location>
</feature>
<feature type="compositionally biased region" description="Polar residues" evidence="17">
    <location>
        <begin position="95"/>
        <end position="105"/>
    </location>
</feature>
<evidence type="ECO:0000256" key="2">
    <source>
        <dbReference type="ARBA" id="ARBA00004186"/>
    </source>
</evidence>
<dbReference type="PANTHER" id="PTHR28025:SF1">
    <property type="entry name" value="DASH COMPLEX SUBUNIT DAD1"/>
    <property type="match status" value="1"/>
</dbReference>
<name>A0AAF0Y3A4_9TREE</name>
<dbReference type="PANTHER" id="PTHR28025">
    <property type="entry name" value="DASH COMPLEX SUBUNIT DAD1"/>
    <property type="match status" value="1"/>
</dbReference>
<dbReference type="GO" id="GO:0042729">
    <property type="term" value="C:DASH complex"/>
    <property type="evidence" value="ECO:0007669"/>
    <property type="project" value="InterPro"/>
</dbReference>
<evidence type="ECO:0000256" key="14">
    <source>
        <dbReference type="ARBA" id="ARBA00023306"/>
    </source>
</evidence>
<evidence type="ECO:0000256" key="13">
    <source>
        <dbReference type="ARBA" id="ARBA00023242"/>
    </source>
</evidence>
<evidence type="ECO:0000313" key="19">
    <source>
        <dbReference type="Proteomes" id="UP000827549"/>
    </source>
</evidence>
<keyword evidence="11" id="KW-0995">Kinetochore</keyword>
<keyword evidence="10" id="KW-0498">Mitosis</keyword>
<evidence type="ECO:0000256" key="8">
    <source>
        <dbReference type="ARBA" id="ARBA00022618"/>
    </source>
</evidence>
<accession>A0AAF0Y3A4</accession>
<evidence type="ECO:0000313" key="18">
    <source>
        <dbReference type="EMBL" id="WOO78617.1"/>
    </source>
</evidence>
<evidence type="ECO:0000256" key="15">
    <source>
        <dbReference type="ARBA" id="ARBA00023328"/>
    </source>
</evidence>
<evidence type="ECO:0000256" key="17">
    <source>
        <dbReference type="SAM" id="MobiDB-lite"/>
    </source>
</evidence>
<feature type="region of interest" description="Disordered" evidence="17">
    <location>
        <begin position="1"/>
        <end position="40"/>
    </location>
</feature>
<dbReference type="GeneID" id="87805409"/>
<protein>
    <recommendedName>
        <fullName evidence="5">DASH complex subunit DAD1</fullName>
    </recommendedName>
    <alternativeName>
        <fullName evidence="16">Outer kinetochore protein DAD1</fullName>
    </alternativeName>
</protein>
<dbReference type="GO" id="GO:0051010">
    <property type="term" value="F:microtubule plus-end binding"/>
    <property type="evidence" value="ECO:0007669"/>
    <property type="project" value="TreeGrafter"/>
</dbReference>
<evidence type="ECO:0000256" key="7">
    <source>
        <dbReference type="ARBA" id="ARBA00022490"/>
    </source>
</evidence>
<dbReference type="AlphaFoldDB" id="A0AAF0Y3A4"/>
<dbReference type="EMBL" id="CP086715">
    <property type="protein sequence ID" value="WOO78617.1"/>
    <property type="molecule type" value="Genomic_DNA"/>
</dbReference>
<evidence type="ECO:0000256" key="5">
    <source>
        <dbReference type="ARBA" id="ARBA00020261"/>
    </source>
</evidence>
<dbReference type="GO" id="GO:0051301">
    <property type="term" value="P:cell division"/>
    <property type="evidence" value="ECO:0007669"/>
    <property type="project" value="UniProtKB-KW"/>
</dbReference>
<evidence type="ECO:0000256" key="16">
    <source>
        <dbReference type="ARBA" id="ARBA00030566"/>
    </source>
</evidence>
<dbReference type="Proteomes" id="UP000827549">
    <property type="component" value="Chromosome 2"/>
</dbReference>
<gene>
    <name evidence="18" type="primary">DAD1_0</name>
    <name evidence="18" type="ORF">LOC62_02G002161</name>
</gene>
<proteinExistence type="inferred from homology"/>
<comment type="similarity">
    <text evidence="4">Belongs to the DASH complex DAD1 family.</text>
</comment>
<dbReference type="GO" id="GO:0044732">
    <property type="term" value="C:mitotic spindle pole body"/>
    <property type="evidence" value="ECO:0007669"/>
    <property type="project" value="TreeGrafter"/>
</dbReference>
<reference evidence="18" key="1">
    <citation type="submission" date="2023-10" db="EMBL/GenBank/DDBJ databases">
        <authorList>
            <person name="Noh H."/>
        </authorList>
    </citation>
    <scope>NUCLEOTIDE SEQUENCE</scope>
    <source>
        <strain evidence="18">DUCC4014</strain>
    </source>
</reference>
<keyword evidence="7" id="KW-0963">Cytoplasm</keyword>
<organism evidence="18 19">
    <name type="scientific">Vanrija pseudolonga</name>
    <dbReference type="NCBI Taxonomy" id="143232"/>
    <lineage>
        <taxon>Eukaryota</taxon>
        <taxon>Fungi</taxon>
        <taxon>Dikarya</taxon>
        <taxon>Basidiomycota</taxon>
        <taxon>Agaricomycotina</taxon>
        <taxon>Tremellomycetes</taxon>
        <taxon>Trichosporonales</taxon>
        <taxon>Trichosporonaceae</taxon>
        <taxon>Vanrija</taxon>
    </lineage>
</organism>
<evidence type="ECO:0000256" key="9">
    <source>
        <dbReference type="ARBA" id="ARBA00022701"/>
    </source>
</evidence>
<dbReference type="GO" id="GO:0005876">
    <property type="term" value="C:spindle microtubule"/>
    <property type="evidence" value="ECO:0007669"/>
    <property type="project" value="TreeGrafter"/>
</dbReference>
<feature type="region of interest" description="Disordered" evidence="17">
    <location>
        <begin position="95"/>
        <end position="121"/>
    </location>
</feature>
<evidence type="ECO:0000256" key="1">
    <source>
        <dbReference type="ARBA" id="ARBA00004123"/>
    </source>
</evidence>
<dbReference type="InterPro" id="IPR013958">
    <property type="entry name" value="DASH_Dad1"/>
</dbReference>
<evidence type="ECO:0000256" key="10">
    <source>
        <dbReference type="ARBA" id="ARBA00022776"/>
    </source>
</evidence>
<keyword evidence="14" id="KW-0131">Cell cycle</keyword>
<keyword evidence="9" id="KW-0493">Microtubule</keyword>
<dbReference type="Pfam" id="PF08649">
    <property type="entry name" value="DASH_Dad1"/>
    <property type="match status" value="1"/>
</dbReference>
<dbReference type="GO" id="GO:0072686">
    <property type="term" value="C:mitotic spindle"/>
    <property type="evidence" value="ECO:0007669"/>
    <property type="project" value="InterPro"/>
</dbReference>
<keyword evidence="8" id="KW-0132">Cell division</keyword>
<evidence type="ECO:0000256" key="12">
    <source>
        <dbReference type="ARBA" id="ARBA00023212"/>
    </source>
</evidence>
<dbReference type="RefSeq" id="XP_062624649.1">
    <property type="nucleotide sequence ID" value="XM_062768665.1"/>
</dbReference>